<gene>
    <name evidence="1" type="ORF">BZM27_49555</name>
</gene>
<organism evidence="1 2">
    <name type="scientific">Paraburkholderia steynii</name>
    <dbReference type="NCBI Taxonomy" id="1245441"/>
    <lineage>
        <taxon>Bacteria</taxon>
        <taxon>Pseudomonadati</taxon>
        <taxon>Pseudomonadota</taxon>
        <taxon>Betaproteobacteria</taxon>
        <taxon>Burkholderiales</taxon>
        <taxon>Burkholderiaceae</taxon>
        <taxon>Paraburkholderia</taxon>
    </lineage>
</organism>
<accession>A0A4R0X3L5</accession>
<proteinExistence type="predicted"/>
<evidence type="ECO:0000313" key="2">
    <source>
        <dbReference type="Proteomes" id="UP000294200"/>
    </source>
</evidence>
<protein>
    <submittedName>
        <fullName evidence="1">Uncharacterized protein</fullName>
    </submittedName>
</protein>
<sequence length="92" mass="10080">MVRAMPLPDTRCVKPELSAAARALTCRSILRSCVFVWTLAARLYTLVPLCNPLGGEHGNGAKETFEAAKRLAAFRPSTQFEPGYRSARRASV</sequence>
<keyword evidence="2" id="KW-1185">Reference proteome</keyword>
<name>A0A4R0X3L5_9BURK</name>
<dbReference type="EMBL" id="MWML01000448">
    <property type="protein sequence ID" value="TCG03292.1"/>
    <property type="molecule type" value="Genomic_DNA"/>
</dbReference>
<dbReference type="Proteomes" id="UP000294200">
    <property type="component" value="Unassembled WGS sequence"/>
</dbReference>
<reference evidence="1 2" key="1">
    <citation type="submission" date="2017-02" db="EMBL/GenBank/DDBJ databases">
        <title>Paraburkholderia sophoroidis sp. nov. and Paraburkholderia steynii sp. nov. rhizobial symbionts of the fynbos legume Hypocalyptus sophoroides.</title>
        <authorList>
            <person name="Steenkamp E.T."/>
            <person name="Beukes C.W."/>
            <person name="Van Zyl E."/>
            <person name="Avontuur J."/>
            <person name="Chan W.Y."/>
            <person name="Hassen A."/>
            <person name="Palmer M."/>
            <person name="Mthombeni L."/>
            <person name="Phalane F."/>
            <person name="Sereme K."/>
            <person name="Venter S.N."/>
        </authorList>
    </citation>
    <scope>NUCLEOTIDE SEQUENCE [LARGE SCALE GENOMIC DNA]</scope>
    <source>
        <strain evidence="1 2">HC1.1ba</strain>
    </source>
</reference>
<evidence type="ECO:0000313" key="1">
    <source>
        <dbReference type="EMBL" id="TCG03292.1"/>
    </source>
</evidence>
<dbReference type="AlphaFoldDB" id="A0A4R0X3L5"/>
<comment type="caution">
    <text evidence="1">The sequence shown here is derived from an EMBL/GenBank/DDBJ whole genome shotgun (WGS) entry which is preliminary data.</text>
</comment>